<dbReference type="SMART" id="SM00357">
    <property type="entry name" value="CSP"/>
    <property type="match status" value="1"/>
</dbReference>
<dbReference type="EMBL" id="JACYXZ010000005">
    <property type="protein sequence ID" value="MBD8871167.1"/>
    <property type="molecule type" value="Genomic_DNA"/>
</dbReference>
<sequence>MREQGTVAEWNDGRGFGFITPAGGGPRVFVHVSEFPRGQRPTTSDRVTYAVRHDDRNRRRAHDVRYVKRSGSVRPALLTAILGAALFAAVATGLVLLGRLPISVLPAYGVLSLLSYTSYGSDKAAARRGSRRIPESTLHLLDLLGGWPGGLVARQAYRHKTRKQPFRTFFWGTVLINCGVLLLLATDVVSVFAG</sequence>
<gene>
    <name evidence="5" type="ORF">IE331_16185</name>
</gene>
<comment type="caution">
    <text evidence="5">The sequence shown here is derived from an EMBL/GenBank/DDBJ whole genome shotgun (WGS) entry which is preliminary data.</text>
</comment>
<keyword evidence="3" id="KW-0472">Membrane</keyword>
<dbReference type="Proteomes" id="UP000616839">
    <property type="component" value="Unassembled WGS sequence"/>
</dbReference>
<keyword evidence="3" id="KW-1133">Transmembrane helix</keyword>
<dbReference type="InterPro" id="IPR052069">
    <property type="entry name" value="Ca-reg_mRNA-binding_domain"/>
</dbReference>
<dbReference type="Pfam" id="PF00313">
    <property type="entry name" value="CSD"/>
    <property type="match status" value="1"/>
</dbReference>
<dbReference type="Gene3D" id="2.40.50.140">
    <property type="entry name" value="Nucleic acid-binding proteins"/>
    <property type="match status" value="1"/>
</dbReference>
<dbReference type="InterPro" id="IPR011129">
    <property type="entry name" value="CSD"/>
</dbReference>
<feature type="transmembrane region" description="Helical" evidence="3">
    <location>
        <begin position="75"/>
        <end position="96"/>
    </location>
</feature>
<evidence type="ECO:0000313" key="6">
    <source>
        <dbReference type="Proteomes" id="UP000616839"/>
    </source>
</evidence>
<dbReference type="CDD" id="cd04458">
    <property type="entry name" value="CSP_CDS"/>
    <property type="match status" value="1"/>
</dbReference>
<protein>
    <submittedName>
        <fullName evidence="5">DUF1294 domain-containing protein</fullName>
    </submittedName>
</protein>
<reference evidence="5" key="1">
    <citation type="submission" date="2020-09" db="EMBL/GenBank/DDBJ databases">
        <title>Nocardioides sp. strain MJB4 16S ribosomal RNA gene Genome sequencing and assembly.</title>
        <authorList>
            <person name="Kim I."/>
        </authorList>
    </citation>
    <scope>NUCLEOTIDE SEQUENCE</scope>
    <source>
        <strain evidence="5">MJB4</strain>
    </source>
</reference>
<evidence type="ECO:0000256" key="1">
    <source>
        <dbReference type="ARBA" id="ARBA00022553"/>
    </source>
</evidence>
<dbReference type="InterPro" id="IPR019844">
    <property type="entry name" value="CSD_CS"/>
</dbReference>
<dbReference type="PANTHER" id="PTHR12962:SF1">
    <property type="entry name" value="COLD SHOCK DOMAIN-CONTAINING PROTEIN CG9705"/>
    <property type="match status" value="1"/>
</dbReference>
<organism evidence="5 6">
    <name type="scientific">Nocardioides donggukensis</name>
    <dbReference type="NCBI Taxonomy" id="2774019"/>
    <lineage>
        <taxon>Bacteria</taxon>
        <taxon>Bacillati</taxon>
        <taxon>Actinomycetota</taxon>
        <taxon>Actinomycetes</taxon>
        <taxon>Propionibacteriales</taxon>
        <taxon>Nocardioidaceae</taxon>
        <taxon>Nocardioides</taxon>
    </lineage>
</organism>
<accession>A0A927K5L5</accession>
<feature type="transmembrane region" description="Helical" evidence="3">
    <location>
        <begin position="168"/>
        <end position="193"/>
    </location>
</feature>
<dbReference type="AlphaFoldDB" id="A0A927K5L5"/>
<dbReference type="InterPro" id="IPR010718">
    <property type="entry name" value="DUF1294"/>
</dbReference>
<evidence type="ECO:0000256" key="3">
    <source>
        <dbReference type="SAM" id="Phobius"/>
    </source>
</evidence>
<dbReference type="SUPFAM" id="SSF50249">
    <property type="entry name" value="Nucleic acid-binding proteins"/>
    <property type="match status" value="1"/>
</dbReference>
<dbReference type="RefSeq" id="WP_192144495.1">
    <property type="nucleotide sequence ID" value="NZ_JACYXZ010000005.1"/>
</dbReference>
<comment type="subcellular location">
    <subcellularLocation>
        <location evidence="2">Cytoplasm</location>
    </subcellularLocation>
</comment>
<evidence type="ECO:0000259" key="4">
    <source>
        <dbReference type="PROSITE" id="PS51857"/>
    </source>
</evidence>
<dbReference type="GO" id="GO:0005737">
    <property type="term" value="C:cytoplasm"/>
    <property type="evidence" value="ECO:0007669"/>
    <property type="project" value="UniProtKB-SubCell"/>
</dbReference>
<evidence type="ECO:0000313" key="5">
    <source>
        <dbReference type="EMBL" id="MBD8871167.1"/>
    </source>
</evidence>
<dbReference type="InterPro" id="IPR012340">
    <property type="entry name" value="NA-bd_OB-fold"/>
</dbReference>
<feature type="transmembrane region" description="Helical" evidence="3">
    <location>
        <begin position="102"/>
        <end position="119"/>
    </location>
</feature>
<name>A0A927K5L5_9ACTN</name>
<proteinExistence type="predicted"/>
<dbReference type="Pfam" id="PF06961">
    <property type="entry name" value="DUF1294"/>
    <property type="match status" value="1"/>
</dbReference>
<feature type="domain" description="CSD" evidence="4">
    <location>
        <begin position="2"/>
        <end position="66"/>
    </location>
</feature>
<dbReference type="PROSITE" id="PS51857">
    <property type="entry name" value="CSD_2"/>
    <property type="match status" value="1"/>
</dbReference>
<evidence type="ECO:0000256" key="2">
    <source>
        <dbReference type="RuleBase" id="RU000408"/>
    </source>
</evidence>
<dbReference type="PANTHER" id="PTHR12962">
    <property type="entry name" value="CALCIUM-REGULATED HEAT STABLE PROTEIN CRHSP-24-RELATED"/>
    <property type="match status" value="1"/>
</dbReference>
<dbReference type="GO" id="GO:0003730">
    <property type="term" value="F:mRNA 3'-UTR binding"/>
    <property type="evidence" value="ECO:0007669"/>
    <property type="project" value="TreeGrafter"/>
</dbReference>
<dbReference type="InterPro" id="IPR002059">
    <property type="entry name" value="CSP_DNA-bd"/>
</dbReference>
<keyword evidence="3" id="KW-0812">Transmembrane</keyword>
<dbReference type="PROSITE" id="PS00352">
    <property type="entry name" value="CSD_1"/>
    <property type="match status" value="1"/>
</dbReference>
<keyword evidence="1" id="KW-0597">Phosphoprotein</keyword>
<keyword evidence="6" id="KW-1185">Reference proteome</keyword>
<dbReference type="GO" id="GO:0043488">
    <property type="term" value="P:regulation of mRNA stability"/>
    <property type="evidence" value="ECO:0007669"/>
    <property type="project" value="TreeGrafter"/>
</dbReference>